<dbReference type="EMBL" id="BAAAAF010000005">
    <property type="protein sequence ID" value="GAA0035762.1"/>
    <property type="molecule type" value="Genomic_DNA"/>
</dbReference>
<evidence type="ECO:0000313" key="1">
    <source>
        <dbReference type="EMBL" id="GAA0035762.1"/>
    </source>
</evidence>
<dbReference type="Proteomes" id="UP001498238">
    <property type="component" value="Unassembled WGS sequence"/>
</dbReference>
<accession>A0ABN0SMW1</accession>
<organism evidence="1 2">
    <name type="scientific">Brevibacterium metallidurans</name>
    <dbReference type="NCBI Taxonomy" id="1482676"/>
    <lineage>
        <taxon>Bacteria</taxon>
        <taxon>Bacillati</taxon>
        <taxon>Actinomycetota</taxon>
        <taxon>Actinomycetes</taxon>
        <taxon>Micrococcales</taxon>
        <taxon>Brevibacteriaceae</taxon>
        <taxon>Brevibacterium</taxon>
    </lineage>
</organism>
<evidence type="ECO:0000313" key="2">
    <source>
        <dbReference type="Proteomes" id="UP001498238"/>
    </source>
</evidence>
<name>A0ABN0SMW1_9MICO</name>
<proteinExistence type="predicted"/>
<comment type="caution">
    <text evidence="1">The sequence shown here is derived from an EMBL/GenBank/DDBJ whole genome shotgun (WGS) entry which is preliminary data.</text>
</comment>
<gene>
    <name evidence="1" type="ORF">NCCP602_17230</name>
</gene>
<dbReference type="SUPFAM" id="SSF52980">
    <property type="entry name" value="Restriction endonuclease-like"/>
    <property type="match status" value="1"/>
</dbReference>
<reference evidence="1 2" key="1">
    <citation type="submission" date="2024-01" db="EMBL/GenBank/DDBJ databases">
        <title>Characterization of antibiotic resistant novel bacterial strains and their environmental applications.</title>
        <authorList>
            <person name="Manzoor S."/>
            <person name="Abbas S."/>
            <person name="Arshad M."/>
            <person name="Ahmed I."/>
        </authorList>
    </citation>
    <scope>NUCLEOTIDE SEQUENCE [LARGE SCALE GENOMIC DNA]</scope>
    <source>
        <strain evidence="1 2">NCCP-602</strain>
    </source>
</reference>
<evidence type="ECO:0008006" key="3">
    <source>
        <dbReference type="Google" id="ProtNLM"/>
    </source>
</evidence>
<sequence length="329" mass="36890">MVTGGDPVDASLMWNSRNGPVALRPVPTPFTAKDLPRRGVTHYALSFEPRYEQVFRGVWIDTSDADAVPVPAWADSRWNRAWIELRSIRLLHPGLAGGHATAARLYGLPLPNRMNSEDLHVSTGDMAMRIERPGVRLHRRRRFASEHIALLDVSLVTVPLLLVELAPDLTRDELVQLGDAAIGRQAGAPYISLDELKRSVLDHPRLRSRDKLEEALSLMRPTVDSPRETWLRLWLIANGFPEPAVHPAVPSEVGRCILHPDLGYPELRIAIEYEGDHHRTSPDAFAADIRRRELLEAEGWVVLRVAKRTDMGAFSRSLSTHMARRGGLQ</sequence>
<protein>
    <recommendedName>
        <fullName evidence="3">DUF559 domain-containing protein</fullName>
    </recommendedName>
</protein>
<dbReference type="Gene3D" id="3.40.960.10">
    <property type="entry name" value="VSR Endonuclease"/>
    <property type="match status" value="1"/>
</dbReference>
<keyword evidence="2" id="KW-1185">Reference proteome</keyword>
<dbReference type="InterPro" id="IPR011335">
    <property type="entry name" value="Restrct_endonuc-II-like"/>
</dbReference>